<dbReference type="InterPro" id="IPR009467">
    <property type="entry name" value="Glycolipid-bd_prot_put"/>
</dbReference>
<organism evidence="1 2">
    <name type="scientific">Sulfitobacter sediminis</name>
    <dbReference type="NCBI Taxonomy" id="3234186"/>
    <lineage>
        <taxon>Bacteria</taxon>
        <taxon>Pseudomonadati</taxon>
        <taxon>Pseudomonadota</taxon>
        <taxon>Alphaproteobacteria</taxon>
        <taxon>Rhodobacterales</taxon>
        <taxon>Roseobacteraceae</taxon>
        <taxon>Sulfitobacter</taxon>
    </lineage>
</organism>
<reference evidence="1 2" key="1">
    <citation type="submission" date="2024-07" db="EMBL/GenBank/DDBJ databases">
        <title>Marimonas sp.nov., isolated from tidal-flat sediment.</title>
        <authorList>
            <person name="Jayan J.N."/>
            <person name="Lee S.S."/>
        </authorList>
    </citation>
    <scope>NUCLEOTIDE SEQUENCE [LARGE SCALE GENOMIC DNA]</scope>
    <source>
        <strain evidence="1 2">MJW-29</strain>
    </source>
</reference>
<protein>
    <submittedName>
        <fullName evidence="1">Glycolipid-binding domain-containing protein</fullName>
    </submittedName>
</protein>
<name>A0ABV3RJZ7_9RHOB</name>
<dbReference type="Proteomes" id="UP001556098">
    <property type="component" value="Unassembled WGS sequence"/>
</dbReference>
<dbReference type="RefSeq" id="WP_367876115.1">
    <property type="nucleotide sequence ID" value="NZ_JBFNXX010000001.1"/>
</dbReference>
<comment type="caution">
    <text evidence="1">The sequence shown here is derived from an EMBL/GenBank/DDBJ whole genome shotgun (WGS) entry which is preliminary data.</text>
</comment>
<keyword evidence="2" id="KW-1185">Reference proteome</keyword>
<dbReference type="Pfam" id="PF06475">
    <property type="entry name" value="Glycolipid_bind"/>
    <property type="match status" value="1"/>
</dbReference>
<sequence>MSLPEDFAGAIVWEWQDGTFDRARFDLTPTGWDITGRHGETRYVIKLNTDHEPTSLEATCGDRTLSLRRTAGGWRDDDGTLLPNSAGARDLDLGWTAVTNSFPIRRLMARRRGHGRFDVLLVALPDLDTRIVRQSYAREGKFWLYVNHDSGFSARLEVDNHGLVIDYPGLCTRRD</sequence>
<gene>
    <name evidence="1" type="ORF">AB2B41_02290</name>
</gene>
<dbReference type="SUPFAM" id="SSF159275">
    <property type="entry name" value="PA1994-like"/>
    <property type="match status" value="1"/>
</dbReference>
<accession>A0ABV3RJZ7</accession>
<proteinExistence type="predicted"/>
<evidence type="ECO:0000313" key="1">
    <source>
        <dbReference type="EMBL" id="MEW9918418.1"/>
    </source>
</evidence>
<dbReference type="EMBL" id="JBFNXX010000001">
    <property type="protein sequence ID" value="MEW9918418.1"/>
    <property type="molecule type" value="Genomic_DNA"/>
</dbReference>
<evidence type="ECO:0000313" key="2">
    <source>
        <dbReference type="Proteomes" id="UP001556098"/>
    </source>
</evidence>